<keyword evidence="11" id="KW-1185">Reference proteome</keyword>
<evidence type="ECO:0000256" key="1">
    <source>
        <dbReference type="ARBA" id="ARBA00005054"/>
    </source>
</evidence>
<organism evidence="10 11">
    <name type="scientific">Raphidocelis subcapitata</name>
    <dbReference type="NCBI Taxonomy" id="307507"/>
    <lineage>
        <taxon>Eukaryota</taxon>
        <taxon>Viridiplantae</taxon>
        <taxon>Chlorophyta</taxon>
        <taxon>core chlorophytes</taxon>
        <taxon>Chlorophyceae</taxon>
        <taxon>CS clade</taxon>
        <taxon>Sphaeropleales</taxon>
        <taxon>Selenastraceae</taxon>
        <taxon>Raphidocelis</taxon>
    </lineage>
</organism>
<keyword evidence="3" id="KW-0808">Transferase</keyword>
<dbReference type="Proteomes" id="UP000247498">
    <property type="component" value="Unassembled WGS sequence"/>
</dbReference>
<dbReference type="InterPro" id="IPR002376">
    <property type="entry name" value="Formyl_transf_N"/>
</dbReference>
<dbReference type="GO" id="GO:0006189">
    <property type="term" value="P:'de novo' IMP biosynthetic process"/>
    <property type="evidence" value="ECO:0007669"/>
    <property type="project" value="UniProtKB-UniPathway"/>
</dbReference>
<evidence type="ECO:0000313" key="11">
    <source>
        <dbReference type="Proteomes" id="UP000247498"/>
    </source>
</evidence>
<dbReference type="GO" id="GO:0009507">
    <property type="term" value="C:chloroplast"/>
    <property type="evidence" value="ECO:0007669"/>
    <property type="project" value="TreeGrafter"/>
</dbReference>
<evidence type="ECO:0000256" key="7">
    <source>
        <dbReference type="ARBA" id="ARBA00041682"/>
    </source>
</evidence>
<dbReference type="UniPathway" id="UPA00074">
    <property type="reaction ID" value="UER00126"/>
</dbReference>
<dbReference type="Gene3D" id="3.40.50.170">
    <property type="entry name" value="Formyl transferase, N-terminal domain"/>
    <property type="match status" value="1"/>
</dbReference>
<reference evidence="10 11" key="1">
    <citation type="journal article" date="2018" name="Sci. Rep.">
        <title>Raphidocelis subcapitata (=Pseudokirchneriella subcapitata) provides an insight into genome evolution and environmental adaptations in the Sphaeropleales.</title>
        <authorList>
            <person name="Suzuki S."/>
            <person name="Yamaguchi H."/>
            <person name="Nakajima N."/>
            <person name="Kawachi M."/>
        </authorList>
    </citation>
    <scope>NUCLEOTIDE SEQUENCE [LARGE SCALE GENOMIC DNA]</scope>
    <source>
        <strain evidence="10 11">NIES-35</strain>
    </source>
</reference>
<dbReference type="Pfam" id="PF00551">
    <property type="entry name" value="Formyl_trans_N"/>
    <property type="match status" value="1"/>
</dbReference>
<dbReference type="InterPro" id="IPR004607">
    <property type="entry name" value="GART"/>
</dbReference>
<dbReference type="FunCoup" id="A0A2V0NX10">
    <property type="interactions" value="348"/>
</dbReference>
<dbReference type="PANTHER" id="PTHR43369">
    <property type="entry name" value="PHOSPHORIBOSYLGLYCINAMIDE FORMYLTRANSFERASE"/>
    <property type="match status" value="1"/>
</dbReference>
<keyword evidence="4" id="KW-0658">Purine biosynthesis</keyword>
<dbReference type="PROSITE" id="PS00373">
    <property type="entry name" value="GART"/>
    <property type="match status" value="1"/>
</dbReference>
<feature type="domain" description="Formyl transferase N-terminal" evidence="9">
    <location>
        <begin position="3"/>
        <end position="167"/>
    </location>
</feature>
<proteinExistence type="inferred from homology"/>
<comment type="caution">
    <text evidence="10">The sequence shown here is derived from an EMBL/GenBank/DDBJ whole genome shotgun (WGS) entry which is preliminary data.</text>
</comment>
<dbReference type="CDD" id="cd08645">
    <property type="entry name" value="FMT_core_GART"/>
    <property type="match status" value="1"/>
</dbReference>
<evidence type="ECO:0000259" key="9">
    <source>
        <dbReference type="Pfam" id="PF00551"/>
    </source>
</evidence>
<evidence type="ECO:0000256" key="8">
    <source>
        <dbReference type="ARBA" id="ARBA00047664"/>
    </source>
</evidence>
<comment type="similarity">
    <text evidence="5">Belongs to the GART family.</text>
</comment>
<dbReference type="SUPFAM" id="SSF53328">
    <property type="entry name" value="Formyltransferase"/>
    <property type="match status" value="1"/>
</dbReference>
<dbReference type="OrthoDB" id="2018833at2759"/>
<dbReference type="STRING" id="307507.A0A2V0NX10"/>
<comment type="catalytic activity">
    <reaction evidence="8">
        <text>N(1)-(5-phospho-beta-D-ribosyl)glycinamide + (6R)-10-formyltetrahydrofolate = N(2)-formyl-N(1)-(5-phospho-beta-D-ribosyl)glycinamide + (6S)-5,6,7,8-tetrahydrofolate + H(+)</text>
        <dbReference type="Rhea" id="RHEA:15053"/>
        <dbReference type="ChEBI" id="CHEBI:15378"/>
        <dbReference type="ChEBI" id="CHEBI:57453"/>
        <dbReference type="ChEBI" id="CHEBI:143788"/>
        <dbReference type="ChEBI" id="CHEBI:147286"/>
        <dbReference type="ChEBI" id="CHEBI:195366"/>
        <dbReference type="EC" id="2.1.2.2"/>
    </reaction>
</comment>
<evidence type="ECO:0000256" key="3">
    <source>
        <dbReference type="ARBA" id="ARBA00022679"/>
    </source>
</evidence>
<evidence type="ECO:0000256" key="4">
    <source>
        <dbReference type="ARBA" id="ARBA00022755"/>
    </source>
</evidence>
<gene>
    <name evidence="10" type="ORF">Rsub_02039</name>
</gene>
<dbReference type="InterPro" id="IPR001555">
    <property type="entry name" value="GART_AS"/>
</dbReference>
<name>A0A2V0NX10_9CHLO</name>
<dbReference type="InterPro" id="IPR036477">
    <property type="entry name" value="Formyl_transf_N_sf"/>
</dbReference>
<evidence type="ECO:0000256" key="6">
    <source>
        <dbReference type="ARBA" id="ARBA00041324"/>
    </source>
</evidence>
<evidence type="ECO:0000256" key="5">
    <source>
        <dbReference type="ARBA" id="ARBA00038440"/>
    </source>
</evidence>
<dbReference type="EMBL" id="BDRX01000010">
    <property type="protein sequence ID" value="GBF89467.1"/>
    <property type="molecule type" value="Genomic_DNA"/>
</dbReference>
<protein>
    <recommendedName>
        <fullName evidence="2">phosphoribosylglycinamide formyltransferase 1</fullName>
        <ecNumber evidence="2">2.1.2.2</ecNumber>
    </recommendedName>
    <alternativeName>
        <fullName evidence="7">5'-phosphoribosylglycinamide transformylase</fullName>
    </alternativeName>
    <alternativeName>
        <fullName evidence="6">GAR transformylase</fullName>
    </alternativeName>
</protein>
<evidence type="ECO:0000313" key="10">
    <source>
        <dbReference type="EMBL" id="GBF89467.1"/>
    </source>
</evidence>
<dbReference type="PANTHER" id="PTHR43369:SF2">
    <property type="entry name" value="PHOSPHORIBOSYLGLYCINAMIDE FORMYLTRANSFERASE"/>
    <property type="match status" value="1"/>
</dbReference>
<evidence type="ECO:0000256" key="2">
    <source>
        <dbReference type="ARBA" id="ARBA00012254"/>
    </source>
</evidence>
<dbReference type="GO" id="GO:0004644">
    <property type="term" value="F:phosphoribosylglycinamide formyltransferase activity"/>
    <property type="evidence" value="ECO:0007669"/>
    <property type="project" value="UniProtKB-EC"/>
</dbReference>
<dbReference type="AlphaFoldDB" id="A0A2V0NX10"/>
<accession>A0A2V0NX10</accession>
<comment type="pathway">
    <text evidence="1">Purine metabolism; IMP biosynthesis via de novo pathway; N(2)-formyl-N(1)-(5-phospho-D-ribosyl)glycinamide from N(1)-(5-phospho-D-ribosyl)glycinamide (10-formyl THF route): step 1/1.</text>
</comment>
<sequence>MDGRINGDVVAVVSDVPTCGGVDYAKGHGITTMTYPAPKKGGFPGLTTAELVEALTQRLEVDYVLLAGFLKLVPSDLVRCYKRRMLNIHPGLLPSFGGKGYYGERVHQAVIAAGARFSGPTVHFVDVEYDTGPILAQRVVEVYPTDTPKRLAARVLQQEHLVYPEAVAALVDGRITWRGDGVPIMWSAH</sequence>
<dbReference type="InParanoid" id="A0A2V0NX10"/>
<dbReference type="EC" id="2.1.2.2" evidence="2"/>